<reference evidence="1" key="1">
    <citation type="submission" date="2025-08" db="UniProtKB">
        <authorList>
            <consortium name="Ensembl"/>
        </authorList>
    </citation>
    <scope>IDENTIFICATION</scope>
</reference>
<evidence type="ECO:0000313" key="2">
    <source>
        <dbReference type="Proteomes" id="UP000694425"/>
    </source>
</evidence>
<evidence type="ECO:0000313" key="1">
    <source>
        <dbReference type="Ensembl" id="ENSNVIP00000028075.1"/>
    </source>
</evidence>
<keyword evidence="2" id="KW-1185">Reference proteome</keyword>
<accession>A0A8C7BW15</accession>
<dbReference type="Ensembl" id="ENSNVIT00000032567.1">
    <property type="protein sequence ID" value="ENSNVIP00000028075.1"/>
    <property type="gene ID" value="ENSNVIG00000021702.1"/>
</dbReference>
<dbReference type="AlphaFoldDB" id="A0A8C7BW15"/>
<dbReference type="Proteomes" id="UP000694425">
    <property type="component" value="Unplaced"/>
</dbReference>
<organism evidence="1 2">
    <name type="scientific">Neovison vison</name>
    <name type="common">American mink</name>
    <name type="synonym">Mustela vison</name>
    <dbReference type="NCBI Taxonomy" id="452646"/>
    <lineage>
        <taxon>Eukaryota</taxon>
        <taxon>Metazoa</taxon>
        <taxon>Chordata</taxon>
        <taxon>Craniata</taxon>
        <taxon>Vertebrata</taxon>
        <taxon>Euteleostomi</taxon>
        <taxon>Mammalia</taxon>
        <taxon>Eutheria</taxon>
        <taxon>Laurasiatheria</taxon>
        <taxon>Carnivora</taxon>
        <taxon>Caniformia</taxon>
        <taxon>Musteloidea</taxon>
        <taxon>Mustelidae</taxon>
        <taxon>Mustelinae</taxon>
        <taxon>Neogale</taxon>
    </lineage>
</organism>
<name>A0A8C7BW15_NEOVI</name>
<dbReference type="GeneTree" id="ENSGT00910000147704"/>
<sequence length="122" mass="13592">VIKGLLLEVERIQSCRHLEKAALRHAHRAGPDASRGLIDTQLTDVVGPGDGVPVGQHHSVTAGGRRDQRWLRQLRGGLRRQRPEHRAIHSPQVLKEPLHHLVPMTVAVLQGHFGDLKHRAEP</sequence>
<proteinExistence type="predicted"/>
<reference evidence="1" key="2">
    <citation type="submission" date="2025-09" db="UniProtKB">
        <authorList>
            <consortium name="Ensembl"/>
        </authorList>
    </citation>
    <scope>IDENTIFICATION</scope>
</reference>
<protein>
    <submittedName>
        <fullName evidence="1">Uncharacterized protein</fullName>
    </submittedName>
</protein>